<protein>
    <recommendedName>
        <fullName evidence="6">Deacetylase sirtuin-type domain-containing protein</fullName>
    </recommendedName>
</protein>
<feature type="binding site" evidence="4">
    <location>
        <position position="207"/>
    </location>
    <ligand>
        <name>Zn(2+)</name>
        <dbReference type="ChEBI" id="CHEBI:29105"/>
    </ligand>
</feature>
<sequence>MQKLNPHFFDDFNPKQLNSPKRSANQLTPEEMHAVLNGDVSLNGIVKKIKSGEIKNILVLTGAGISTNAGIPDFRSPETGMYTNPELKQRLKLSPTDAFSLHGLQHEPQTFYTIVKEIFGPVLLGNYKPTKTHKFIRLLEKKGLLLRNYTQNIDILENIVGISEDKVVQGHGSFASARCTLCSNVFKTDSLESPFWKTVLQGGVPTCDKCSDETGKNVVRPDVVLFGEPLPSRFFDLKKTDALKCDLLIVAGTSLLVYPFAGLPNEVSKTCPRLMFNKTPTGLFSKANQETILNNTLTAMPNTDNENYRDVVVLGDIDEGVSKFIQLLGWGEENN</sequence>
<dbReference type="GO" id="GO:0070403">
    <property type="term" value="F:NAD+ binding"/>
    <property type="evidence" value="ECO:0007669"/>
    <property type="project" value="InterPro"/>
</dbReference>
<keyword evidence="4" id="KW-0862">Zinc</keyword>
<evidence type="ECO:0000256" key="2">
    <source>
        <dbReference type="ARBA" id="ARBA00022679"/>
    </source>
</evidence>
<dbReference type="Pfam" id="PF02146">
    <property type="entry name" value="SIR2"/>
    <property type="match status" value="1"/>
</dbReference>
<dbReference type="PANTHER" id="PTHR11085">
    <property type="entry name" value="NAD-DEPENDENT PROTEIN DEACYLASE SIRTUIN-5, MITOCHONDRIAL-RELATED"/>
    <property type="match status" value="1"/>
</dbReference>
<dbReference type="EMBL" id="GIBP01004396">
    <property type="protein sequence ID" value="NDV33365.1"/>
    <property type="molecule type" value="Transcribed_RNA"/>
</dbReference>
<accession>A0A6B2L8Y8</accession>
<dbReference type="AlphaFoldDB" id="A0A6B2L8Y8"/>
<evidence type="ECO:0000256" key="5">
    <source>
        <dbReference type="SAM" id="MobiDB-lite"/>
    </source>
</evidence>
<dbReference type="Gene3D" id="3.30.1600.10">
    <property type="entry name" value="SIR2/SIRT2 'Small Domain"/>
    <property type="match status" value="1"/>
</dbReference>
<reference evidence="7" key="1">
    <citation type="journal article" date="2020" name="J. Eukaryot. Microbiol.">
        <title>De novo Sequencing, Assembly and Annotation of the Transcriptome for the Free-Living Testate Amoeba Arcella intermedia.</title>
        <authorList>
            <person name="Ribeiro G.M."/>
            <person name="Porfirio-Sousa A.L."/>
            <person name="Maurer-Alcala X.X."/>
            <person name="Katz L.A."/>
            <person name="Lahr D.J.G."/>
        </authorList>
    </citation>
    <scope>NUCLEOTIDE SEQUENCE</scope>
</reference>
<feature type="domain" description="Deacetylase sirtuin-type" evidence="6">
    <location>
        <begin position="35"/>
        <end position="331"/>
    </location>
</feature>
<evidence type="ECO:0000313" key="7">
    <source>
        <dbReference type="EMBL" id="NDV33365.1"/>
    </source>
</evidence>
<feature type="binding site" evidence="4">
    <location>
        <position position="182"/>
    </location>
    <ligand>
        <name>Zn(2+)</name>
        <dbReference type="ChEBI" id="CHEBI:29105"/>
    </ligand>
</feature>
<feature type="compositionally biased region" description="Polar residues" evidence="5">
    <location>
        <begin position="15"/>
        <end position="26"/>
    </location>
</feature>
<dbReference type="InterPro" id="IPR050134">
    <property type="entry name" value="NAD-dep_sirtuin_deacylases"/>
</dbReference>
<dbReference type="PANTHER" id="PTHR11085:SF8">
    <property type="entry name" value="NAD-DEPENDENT HISTONE DEACETYLASE HST3"/>
    <property type="match status" value="1"/>
</dbReference>
<keyword evidence="2" id="KW-0808">Transferase</keyword>
<dbReference type="GO" id="GO:0017136">
    <property type="term" value="F:histone deacetylase activity, NAD-dependent"/>
    <property type="evidence" value="ECO:0007669"/>
    <property type="project" value="TreeGrafter"/>
</dbReference>
<comment type="similarity">
    <text evidence="1">Belongs to the sirtuin family.</text>
</comment>
<dbReference type="SUPFAM" id="SSF52467">
    <property type="entry name" value="DHS-like NAD/FAD-binding domain"/>
    <property type="match status" value="1"/>
</dbReference>
<keyword evidence="4" id="KW-0479">Metal-binding</keyword>
<feature type="binding site" evidence="4">
    <location>
        <position position="179"/>
    </location>
    <ligand>
        <name>Zn(2+)</name>
        <dbReference type="ChEBI" id="CHEBI:29105"/>
    </ligand>
</feature>
<name>A0A6B2L8Y8_9EUKA</name>
<organism evidence="7">
    <name type="scientific">Arcella intermedia</name>
    <dbReference type="NCBI Taxonomy" id="1963864"/>
    <lineage>
        <taxon>Eukaryota</taxon>
        <taxon>Amoebozoa</taxon>
        <taxon>Tubulinea</taxon>
        <taxon>Elardia</taxon>
        <taxon>Arcellinida</taxon>
        <taxon>Sphaerothecina</taxon>
        <taxon>Arcellidae</taxon>
        <taxon>Arcella</taxon>
    </lineage>
</organism>
<dbReference type="GO" id="GO:0046872">
    <property type="term" value="F:metal ion binding"/>
    <property type="evidence" value="ECO:0007669"/>
    <property type="project" value="UniProtKB-KW"/>
</dbReference>
<dbReference type="InterPro" id="IPR026590">
    <property type="entry name" value="Ssirtuin_cat_dom"/>
</dbReference>
<feature type="binding site" evidence="4">
    <location>
        <position position="210"/>
    </location>
    <ligand>
        <name>Zn(2+)</name>
        <dbReference type="ChEBI" id="CHEBI:29105"/>
    </ligand>
</feature>
<feature type="active site" description="Proton acceptor" evidence="4">
    <location>
        <position position="171"/>
    </location>
</feature>
<evidence type="ECO:0000256" key="3">
    <source>
        <dbReference type="ARBA" id="ARBA00023027"/>
    </source>
</evidence>
<keyword evidence="3" id="KW-0520">NAD</keyword>
<evidence type="ECO:0000259" key="6">
    <source>
        <dbReference type="PROSITE" id="PS50305"/>
    </source>
</evidence>
<dbReference type="Gene3D" id="3.40.50.1220">
    <property type="entry name" value="TPP-binding domain"/>
    <property type="match status" value="1"/>
</dbReference>
<dbReference type="InterPro" id="IPR029035">
    <property type="entry name" value="DHS-like_NAD/FAD-binding_dom"/>
</dbReference>
<feature type="region of interest" description="Disordered" evidence="5">
    <location>
        <begin position="1"/>
        <end position="26"/>
    </location>
</feature>
<evidence type="ECO:0000256" key="1">
    <source>
        <dbReference type="ARBA" id="ARBA00006988"/>
    </source>
</evidence>
<proteinExistence type="inferred from homology"/>
<evidence type="ECO:0000256" key="4">
    <source>
        <dbReference type="PROSITE-ProRule" id="PRU00236"/>
    </source>
</evidence>
<dbReference type="GO" id="GO:0005634">
    <property type="term" value="C:nucleus"/>
    <property type="evidence" value="ECO:0007669"/>
    <property type="project" value="TreeGrafter"/>
</dbReference>
<dbReference type="InterPro" id="IPR003000">
    <property type="entry name" value="Sirtuin"/>
</dbReference>
<dbReference type="InterPro" id="IPR026591">
    <property type="entry name" value="Sirtuin_cat_small_dom_sf"/>
</dbReference>
<dbReference type="PROSITE" id="PS50305">
    <property type="entry name" value="SIRTUIN"/>
    <property type="match status" value="1"/>
</dbReference>